<dbReference type="AlphaFoldDB" id="A0A370D9X8"/>
<keyword evidence="2" id="KW-1185">Reference proteome</keyword>
<name>A0A370D9X8_9GAMM</name>
<gene>
    <name evidence="1" type="ORF">DIZ78_18195</name>
</gene>
<evidence type="ECO:0000313" key="1">
    <source>
        <dbReference type="EMBL" id="RDH80986.1"/>
    </source>
</evidence>
<reference evidence="1 2" key="1">
    <citation type="journal article" date="2018" name="ISME J.">
        <title>Endosymbiont genomes yield clues of tubeworm success.</title>
        <authorList>
            <person name="Li Y."/>
            <person name="Liles M.R."/>
            <person name="Halanych K.M."/>
        </authorList>
    </citation>
    <scope>NUCLEOTIDE SEQUENCE [LARGE SCALE GENOMIC DNA]</scope>
    <source>
        <strain evidence="1">A1462</strain>
    </source>
</reference>
<proteinExistence type="predicted"/>
<evidence type="ECO:0000313" key="2">
    <source>
        <dbReference type="Proteomes" id="UP000254771"/>
    </source>
</evidence>
<organism evidence="1 2">
    <name type="scientific">endosymbiont of Escarpia spicata</name>
    <dbReference type="NCBI Taxonomy" id="2200908"/>
    <lineage>
        <taxon>Bacteria</taxon>
        <taxon>Pseudomonadati</taxon>
        <taxon>Pseudomonadota</taxon>
        <taxon>Gammaproteobacteria</taxon>
        <taxon>sulfur-oxidizing symbionts</taxon>
    </lineage>
</organism>
<dbReference type="EMBL" id="QFXE01000023">
    <property type="protein sequence ID" value="RDH80986.1"/>
    <property type="molecule type" value="Genomic_DNA"/>
</dbReference>
<protein>
    <submittedName>
        <fullName evidence="1">Uncharacterized protein</fullName>
    </submittedName>
</protein>
<sequence length="179" mass="19828">MSNVAPFLFAPTVSRRKEPVLHARQAVLRALGRDDFAVAGAVVARNAYAFRHLDREHAPGLMSDLERALKRRDIRGIHLTLQQAVAAELVRCLSAVQENLCHSQDAKHLLMKCSRLFSMLEKDLGKKALDEGSWALQGCQKSIGTVGLFGVGCVTADPERFLRHKHTLMGILHSKGLIR</sequence>
<dbReference type="Proteomes" id="UP000254771">
    <property type="component" value="Unassembled WGS sequence"/>
</dbReference>
<accession>A0A370D9X8</accession>
<comment type="caution">
    <text evidence="1">The sequence shown here is derived from an EMBL/GenBank/DDBJ whole genome shotgun (WGS) entry which is preliminary data.</text>
</comment>